<protein>
    <submittedName>
        <fullName evidence="2">Uncharacterized protein</fullName>
    </submittedName>
</protein>
<evidence type="ECO:0000313" key="3">
    <source>
        <dbReference type="Proteomes" id="UP000076738"/>
    </source>
</evidence>
<dbReference type="Proteomes" id="UP000076738">
    <property type="component" value="Unassembled WGS sequence"/>
</dbReference>
<sequence length="463" mass="51160">MGFGDSHDGATKARPAAAHRLISPSQLSSLCSPSQAVWVAVCRSSGACSPTHRSALSPSAGLQMCRPMAHLPAMSHSPLVSAPHQDSPPRNPSFPPRQSLSPPSLGSSPRNPPFRPPQDVRSPSSGSPPRNPPFRPPQDVRSPHQGSPQRNPPVAPAPHANPSAAADDEEELEQEPEMTKEEWDRFTVEEYPLPPWEGWALGSDIQQRYIHNTLAAPLDEEDIEMRFYRYVVKLSMLVGSPATPESPRNHIGLWLDGAQSAVNNMGQWDRRDDSHIIRYIVHLEEAMFKIADRSETARHPGARPQSTKLLKKVASCPWSVPQLQDPRHAVDQILRGQHTWTPGYSVARILCSADTLSPGYSVDQILRGLNTWPPEYLATQILGRPNTRSTKYSIHATLHEQETCPWRPNTRSMQHSMSKRRAHGQNEDANDTVHSSPLAAGAAFPYSYRNPGRRSESLPSPLG</sequence>
<evidence type="ECO:0000313" key="2">
    <source>
        <dbReference type="EMBL" id="KZO89719.1"/>
    </source>
</evidence>
<reference evidence="2 3" key="1">
    <citation type="journal article" date="2016" name="Mol. Biol. Evol.">
        <title>Comparative Genomics of Early-Diverging Mushroom-Forming Fungi Provides Insights into the Origins of Lignocellulose Decay Capabilities.</title>
        <authorList>
            <person name="Nagy L.G."/>
            <person name="Riley R."/>
            <person name="Tritt A."/>
            <person name="Adam C."/>
            <person name="Daum C."/>
            <person name="Floudas D."/>
            <person name="Sun H."/>
            <person name="Yadav J.S."/>
            <person name="Pangilinan J."/>
            <person name="Larsson K.H."/>
            <person name="Matsuura K."/>
            <person name="Barry K."/>
            <person name="Labutti K."/>
            <person name="Kuo R."/>
            <person name="Ohm R.A."/>
            <person name="Bhattacharya S.S."/>
            <person name="Shirouzu T."/>
            <person name="Yoshinaga Y."/>
            <person name="Martin F.M."/>
            <person name="Grigoriev I.V."/>
            <person name="Hibbett D.S."/>
        </authorList>
    </citation>
    <scope>NUCLEOTIDE SEQUENCE [LARGE SCALE GENOMIC DNA]</scope>
    <source>
        <strain evidence="2 3">TUFC12733</strain>
    </source>
</reference>
<feature type="compositionally biased region" description="Acidic residues" evidence="1">
    <location>
        <begin position="166"/>
        <end position="176"/>
    </location>
</feature>
<organism evidence="2 3">
    <name type="scientific">Calocera viscosa (strain TUFC12733)</name>
    <dbReference type="NCBI Taxonomy" id="1330018"/>
    <lineage>
        <taxon>Eukaryota</taxon>
        <taxon>Fungi</taxon>
        <taxon>Dikarya</taxon>
        <taxon>Basidiomycota</taxon>
        <taxon>Agaricomycotina</taxon>
        <taxon>Dacrymycetes</taxon>
        <taxon>Dacrymycetales</taxon>
        <taxon>Dacrymycetaceae</taxon>
        <taxon>Calocera</taxon>
    </lineage>
</organism>
<feature type="region of interest" description="Disordered" evidence="1">
    <location>
        <begin position="405"/>
        <end position="463"/>
    </location>
</feature>
<feature type="compositionally biased region" description="Low complexity" evidence="1">
    <location>
        <begin position="96"/>
        <end position="109"/>
    </location>
</feature>
<name>A0A167FPR7_CALVF</name>
<dbReference type="EMBL" id="KV417369">
    <property type="protein sequence ID" value="KZO89719.1"/>
    <property type="molecule type" value="Genomic_DNA"/>
</dbReference>
<feature type="region of interest" description="Disordered" evidence="1">
    <location>
        <begin position="76"/>
        <end position="183"/>
    </location>
</feature>
<evidence type="ECO:0000256" key="1">
    <source>
        <dbReference type="SAM" id="MobiDB-lite"/>
    </source>
</evidence>
<proteinExistence type="predicted"/>
<gene>
    <name evidence="2" type="ORF">CALVIDRAFT_34385</name>
</gene>
<keyword evidence="3" id="KW-1185">Reference proteome</keyword>
<dbReference type="AlphaFoldDB" id="A0A167FPR7"/>
<accession>A0A167FPR7</accession>